<evidence type="ECO:0000256" key="1">
    <source>
        <dbReference type="SAM" id="MobiDB-lite"/>
    </source>
</evidence>
<feature type="compositionally biased region" description="Basic and acidic residues" evidence="1">
    <location>
        <begin position="138"/>
        <end position="152"/>
    </location>
</feature>
<evidence type="ECO:0000313" key="2">
    <source>
        <dbReference type="EMBL" id="MQL75081.1"/>
    </source>
</evidence>
<gene>
    <name evidence="2" type="ORF">Taro_007457</name>
</gene>
<protein>
    <submittedName>
        <fullName evidence="2">Uncharacterized protein</fullName>
    </submittedName>
</protein>
<dbReference type="Proteomes" id="UP000652761">
    <property type="component" value="Unassembled WGS sequence"/>
</dbReference>
<comment type="caution">
    <text evidence="2">The sequence shown here is derived from an EMBL/GenBank/DDBJ whole genome shotgun (WGS) entry which is preliminary data.</text>
</comment>
<feature type="region of interest" description="Disordered" evidence="1">
    <location>
        <begin position="121"/>
        <end position="152"/>
    </location>
</feature>
<keyword evidence="3" id="KW-1185">Reference proteome</keyword>
<organism evidence="2 3">
    <name type="scientific">Colocasia esculenta</name>
    <name type="common">Wild taro</name>
    <name type="synonym">Arum esculentum</name>
    <dbReference type="NCBI Taxonomy" id="4460"/>
    <lineage>
        <taxon>Eukaryota</taxon>
        <taxon>Viridiplantae</taxon>
        <taxon>Streptophyta</taxon>
        <taxon>Embryophyta</taxon>
        <taxon>Tracheophyta</taxon>
        <taxon>Spermatophyta</taxon>
        <taxon>Magnoliopsida</taxon>
        <taxon>Liliopsida</taxon>
        <taxon>Araceae</taxon>
        <taxon>Aroideae</taxon>
        <taxon>Colocasieae</taxon>
        <taxon>Colocasia</taxon>
    </lineage>
</organism>
<dbReference type="AlphaFoldDB" id="A0A843TV21"/>
<accession>A0A843TV21</accession>
<evidence type="ECO:0000313" key="3">
    <source>
        <dbReference type="Proteomes" id="UP000652761"/>
    </source>
</evidence>
<dbReference type="EMBL" id="NMUH01000234">
    <property type="protein sequence ID" value="MQL75081.1"/>
    <property type="molecule type" value="Genomic_DNA"/>
</dbReference>
<reference evidence="2" key="1">
    <citation type="submission" date="2017-07" db="EMBL/GenBank/DDBJ databases">
        <title>Taro Niue Genome Assembly and Annotation.</title>
        <authorList>
            <person name="Atibalentja N."/>
            <person name="Keating K."/>
            <person name="Fields C.J."/>
        </authorList>
    </citation>
    <scope>NUCLEOTIDE SEQUENCE</scope>
    <source>
        <strain evidence="2">Niue_2</strain>
        <tissue evidence="2">Leaf</tissue>
    </source>
</reference>
<sequence>MECNFQLTCDWFSRAEFEKFVDDLILRKIEVQEVVVEVSKNKHRGLTKQTFVHGLDNGTIALLGDKMSIDAPTWRAMSATHKDDVWEYVQHLRGFFKQEFHCEIPTNTKRKHGQVNFTQSKEGMGRAGRPIEAGWGLDSKEGMERVREANRG</sequence>
<name>A0A843TV21_COLES</name>
<proteinExistence type="predicted"/>